<comment type="similarity">
    <text evidence="2">Belongs to the adrenomedullin family.</text>
</comment>
<evidence type="ECO:0000256" key="8">
    <source>
        <dbReference type="SAM" id="SignalP"/>
    </source>
</evidence>
<accession>A0A3P9JKX1</accession>
<protein>
    <submittedName>
        <fullName evidence="9">Adrenomedullin 4</fullName>
    </submittedName>
</protein>
<dbReference type="PANTHER" id="PTHR23414:SF3">
    <property type="entry name" value="PRO-ADRENOMEDULLIN"/>
    <property type="match status" value="1"/>
</dbReference>
<proteinExistence type="inferred from homology"/>
<dbReference type="GO" id="GO:0005576">
    <property type="term" value="C:extracellular region"/>
    <property type="evidence" value="ECO:0007669"/>
    <property type="project" value="UniProtKB-SubCell"/>
</dbReference>
<feature type="disulfide bond" evidence="6">
    <location>
        <begin position="92"/>
        <end position="97"/>
    </location>
</feature>
<organism evidence="9 10">
    <name type="scientific">Oryzias latipes</name>
    <name type="common">Japanese rice fish</name>
    <name type="synonym">Japanese killifish</name>
    <dbReference type="NCBI Taxonomy" id="8090"/>
    <lineage>
        <taxon>Eukaryota</taxon>
        <taxon>Metazoa</taxon>
        <taxon>Chordata</taxon>
        <taxon>Craniata</taxon>
        <taxon>Vertebrata</taxon>
        <taxon>Euteleostomi</taxon>
        <taxon>Actinopterygii</taxon>
        <taxon>Neopterygii</taxon>
        <taxon>Teleostei</taxon>
        <taxon>Neoteleostei</taxon>
        <taxon>Acanthomorphata</taxon>
        <taxon>Ovalentaria</taxon>
        <taxon>Atherinomorphae</taxon>
        <taxon>Beloniformes</taxon>
        <taxon>Adrianichthyidae</taxon>
        <taxon>Oryziinae</taxon>
        <taxon>Oryzias</taxon>
    </lineage>
</organism>
<keyword evidence="5 6" id="KW-1015">Disulfide bond</keyword>
<evidence type="ECO:0000256" key="1">
    <source>
        <dbReference type="ARBA" id="ARBA00004613"/>
    </source>
</evidence>
<evidence type="ECO:0000313" key="9">
    <source>
        <dbReference type="Ensembl" id="ENSORLP00015032803.1"/>
    </source>
</evidence>
<keyword evidence="4 8" id="KW-0732">Signal</keyword>
<evidence type="ECO:0000256" key="2">
    <source>
        <dbReference type="ARBA" id="ARBA00010575"/>
    </source>
</evidence>
<reference key="1">
    <citation type="journal article" date="2007" name="Nature">
        <title>The medaka draft genome and insights into vertebrate genome evolution.</title>
        <authorList>
            <person name="Kasahara M."/>
            <person name="Naruse K."/>
            <person name="Sasaki S."/>
            <person name="Nakatani Y."/>
            <person name="Qu W."/>
            <person name="Ahsan B."/>
            <person name="Yamada T."/>
            <person name="Nagayasu Y."/>
            <person name="Doi K."/>
            <person name="Kasai Y."/>
            <person name="Jindo T."/>
            <person name="Kobayashi D."/>
            <person name="Shimada A."/>
            <person name="Toyoda A."/>
            <person name="Kuroki Y."/>
            <person name="Fujiyama A."/>
            <person name="Sasaki T."/>
            <person name="Shimizu A."/>
            <person name="Asakawa S."/>
            <person name="Shimizu N."/>
            <person name="Hashimoto S."/>
            <person name="Yang J."/>
            <person name="Lee Y."/>
            <person name="Matsushima K."/>
            <person name="Sugano S."/>
            <person name="Sakaizumi M."/>
            <person name="Narita T."/>
            <person name="Ohishi K."/>
            <person name="Haga S."/>
            <person name="Ohta F."/>
            <person name="Nomoto H."/>
            <person name="Nogata K."/>
            <person name="Morishita T."/>
            <person name="Endo T."/>
            <person name="Shin-I T."/>
            <person name="Takeda H."/>
            <person name="Morishita S."/>
            <person name="Kohara Y."/>
        </authorList>
    </citation>
    <scope>NUCLEOTIDE SEQUENCE [LARGE SCALE GENOMIC DNA]</scope>
    <source>
        <strain>Hd-rR</strain>
    </source>
</reference>
<sequence>MRISLQTVLCCCIFTAVLPPVKGATDEPDTTVKKRFRVWLLSHTRRETHHNLMTAEETSPDFHSGTLQDRTAPSTSLSSHIRPKRSTKPSGCALITCLYHDLVHLLHETNNKQREPCAPPKKMGLNGYGRRRRSLSEVSELPVMSGYEKKCCEALLQENRKRTNP</sequence>
<feature type="signal peptide" evidence="8">
    <location>
        <begin position="1"/>
        <end position="23"/>
    </location>
</feature>
<dbReference type="GO" id="GO:0005179">
    <property type="term" value="F:hormone activity"/>
    <property type="evidence" value="ECO:0007669"/>
    <property type="project" value="InterPro"/>
</dbReference>
<dbReference type="Ensembl" id="ENSORLT00015025129.1">
    <property type="protein sequence ID" value="ENSORLP00015032803.1"/>
    <property type="gene ID" value="ENSORLG00015017856.1"/>
</dbReference>
<reference evidence="9 10" key="2">
    <citation type="submission" date="2017-04" db="EMBL/GenBank/DDBJ databases">
        <title>CpG methylation of centromeres and impact of large insertions on vertebrate speciation.</title>
        <authorList>
            <person name="Ichikawa K."/>
            <person name="Yoshimura J."/>
            <person name="Morishita S."/>
        </authorList>
    </citation>
    <scope>NUCLEOTIDE SEQUENCE</scope>
    <source>
        <strain evidence="9 10">HSOK</strain>
    </source>
</reference>
<name>A0A3P9JKX1_ORYLA</name>
<dbReference type="AlphaFoldDB" id="A0A3P9JKX1"/>
<evidence type="ECO:0000256" key="6">
    <source>
        <dbReference type="PIRSR" id="PIRSR621116-50"/>
    </source>
</evidence>
<evidence type="ECO:0000256" key="3">
    <source>
        <dbReference type="ARBA" id="ARBA00022525"/>
    </source>
</evidence>
<comment type="subcellular location">
    <subcellularLocation>
        <location evidence="1">Secreted</location>
    </subcellularLocation>
</comment>
<reference evidence="9" key="3">
    <citation type="submission" date="2025-05" db="UniProtKB">
        <authorList>
            <consortium name="Ensembl"/>
        </authorList>
    </citation>
    <scope>IDENTIFICATION</scope>
    <source>
        <strain evidence="9">HSOK</strain>
    </source>
</reference>
<evidence type="ECO:0000256" key="5">
    <source>
        <dbReference type="ARBA" id="ARBA00023157"/>
    </source>
</evidence>
<dbReference type="Proteomes" id="UP000265200">
    <property type="component" value="Chromosome 6"/>
</dbReference>
<evidence type="ECO:0000313" key="10">
    <source>
        <dbReference type="Proteomes" id="UP000265200"/>
    </source>
</evidence>
<evidence type="ECO:0000256" key="4">
    <source>
        <dbReference type="ARBA" id="ARBA00022729"/>
    </source>
</evidence>
<feature type="compositionally biased region" description="Polar residues" evidence="7">
    <location>
        <begin position="65"/>
        <end position="79"/>
    </location>
</feature>
<dbReference type="Pfam" id="PF00214">
    <property type="entry name" value="Calc_CGRP_IAPP"/>
    <property type="match status" value="1"/>
</dbReference>
<keyword evidence="3" id="KW-0964">Secreted</keyword>
<dbReference type="InterPro" id="IPR021116">
    <property type="entry name" value="Calcitonin/adrenomedullin"/>
</dbReference>
<feature type="chain" id="PRO_5044597420" evidence="8">
    <location>
        <begin position="24"/>
        <end position="165"/>
    </location>
</feature>
<feature type="region of interest" description="Disordered" evidence="7">
    <location>
        <begin position="57"/>
        <end position="88"/>
    </location>
</feature>
<dbReference type="Ensembl" id="ENSORLT00015034477.1">
    <property type="protein sequence ID" value="ENSORLP00015016849.1"/>
    <property type="gene ID" value="ENSORLG00015017856.1"/>
</dbReference>
<dbReference type="PANTHER" id="PTHR23414">
    <property type="entry name" value="ADRENOMEDULLIN, ADM"/>
    <property type="match status" value="1"/>
</dbReference>
<feature type="region of interest" description="Disordered" evidence="7">
    <location>
        <begin position="112"/>
        <end position="132"/>
    </location>
</feature>
<dbReference type="InterPro" id="IPR051665">
    <property type="entry name" value="Adrenomedullin-reg_peptide"/>
</dbReference>
<evidence type="ECO:0000256" key="7">
    <source>
        <dbReference type="SAM" id="MobiDB-lite"/>
    </source>
</evidence>